<keyword evidence="2" id="KW-1185">Reference proteome</keyword>
<dbReference type="RefSeq" id="WP_106286663.1">
    <property type="nucleotide sequence ID" value="NZ_CAWNTC010000090.1"/>
</dbReference>
<dbReference type="PIRSF" id="PIRSF026426">
    <property type="entry name" value="DUF1499"/>
    <property type="match status" value="1"/>
</dbReference>
<dbReference type="PANTHER" id="PTHR34801:SF6">
    <property type="entry name" value="SLL1620 PROTEIN"/>
    <property type="match status" value="1"/>
</dbReference>
<dbReference type="AlphaFoldDB" id="A0A2T1CAL2"/>
<accession>A0A2T1CAL2</accession>
<dbReference type="OrthoDB" id="9793534at2"/>
<dbReference type="Proteomes" id="UP000238762">
    <property type="component" value="Unassembled WGS sequence"/>
</dbReference>
<dbReference type="PANTHER" id="PTHR34801">
    <property type="entry name" value="EXPRESSED PROTEIN"/>
    <property type="match status" value="1"/>
</dbReference>
<proteinExistence type="predicted"/>
<gene>
    <name evidence="1" type="ORF">C7B64_00300</name>
</gene>
<dbReference type="EMBL" id="PVWJ01000001">
    <property type="protein sequence ID" value="PSB05279.1"/>
    <property type="molecule type" value="Genomic_DNA"/>
</dbReference>
<organism evidence="1 2">
    <name type="scientific">Merismopedia glauca CCAP 1448/3</name>
    <dbReference type="NCBI Taxonomy" id="1296344"/>
    <lineage>
        <taxon>Bacteria</taxon>
        <taxon>Bacillati</taxon>
        <taxon>Cyanobacteriota</taxon>
        <taxon>Cyanophyceae</taxon>
        <taxon>Synechococcales</taxon>
        <taxon>Merismopediaceae</taxon>
        <taxon>Merismopedia</taxon>
    </lineage>
</organism>
<dbReference type="Pfam" id="PF07386">
    <property type="entry name" value="DUF1499"/>
    <property type="match status" value="1"/>
</dbReference>
<evidence type="ECO:0000313" key="2">
    <source>
        <dbReference type="Proteomes" id="UP000238762"/>
    </source>
</evidence>
<evidence type="ECO:0000313" key="1">
    <source>
        <dbReference type="EMBL" id="PSB05279.1"/>
    </source>
</evidence>
<sequence length="154" mass="16950">MNRIISVIIGIILALNLILISPAATWAASSNLGVKDGYLSACPNSPNCVVSQNADEAHSISPLVYHTDLAKAREILLKVLTVVPRTQAIAQTPDYIHAESKSRIFGFIDDVEFYFPSNEKIIHVRSASRVGESDLGVNRRRIEQIRLALQDLNV</sequence>
<comment type="caution">
    <text evidence="1">The sequence shown here is derived from an EMBL/GenBank/DDBJ whole genome shotgun (WGS) entry which is preliminary data.</text>
</comment>
<dbReference type="InterPro" id="IPR010865">
    <property type="entry name" value="DUF1499"/>
</dbReference>
<reference evidence="1 2" key="1">
    <citation type="submission" date="2018-02" db="EMBL/GenBank/DDBJ databases">
        <authorList>
            <person name="Cohen D.B."/>
            <person name="Kent A.D."/>
        </authorList>
    </citation>
    <scope>NUCLEOTIDE SEQUENCE [LARGE SCALE GENOMIC DNA]</scope>
    <source>
        <strain evidence="1 2">CCAP 1448/3</strain>
    </source>
</reference>
<reference evidence="1 2" key="2">
    <citation type="submission" date="2018-03" db="EMBL/GenBank/DDBJ databases">
        <title>The ancient ancestry and fast evolution of plastids.</title>
        <authorList>
            <person name="Moore K.R."/>
            <person name="Magnabosco C."/>
            <person name="Momper L."/>
            <person name="Gold D.A."/>
            <person name="Bosak T."/>
            <person name="Fournier G.P."/>
        </authorList>
    </citation>
    <scope>NUCLEOTIDE SEQUENCE [LARGE SCALE GENOMIC DNA]</scope>
    <source>
        <strain evidence="1 2">CCAP 1448/3</strain>
    </source>
</reference>
<evidence type="ECO:0008006" key="3">
    <source>
        <dbReference type="Google" id="ProtNLM"/>
    </source>
</evidence>
<name>A0A2T1CAL2_9CYAN</name>
<protein>
    <recommendedName>
        <fullName evidence="3">DUF1499 domain-containing protein</fullName>
    </recommendedName>
</protein>